<dbReference type="PANTHER" id="PTHR43432">
    <property type="entry name" value="SLR0285 PROTEIN"/>
    <property type="match status" value="1"/>
</dbReference>
<dbReference type="Proteomes" id="UP000014207">
    <property type="component" value="Unassembled WGS sequence"/>
</dbReference>
<dbReference type="PATRIC" id="fig|1235785.3.peg.2889"/>
<dbReference type="SUPFAM" id="SSF102114">
    <property type="entry name" value="Radical SAM enzymes"/>
    <property type="match status" value="1"/>
</dbReference>
<dbReference type="InterPro" id="IPR058240">
    <property type="entry name" value="rSAM_sf"/>
</dbReference>
<dbReference type="Pfam" id="PF04055">
    <property type="entry name" value="Radical_SAM"/>
    <property type="match status" value="1"/>
</dbReference>
<name>R9HB27_BACT4</name>
<dbReference type="GO" id="GO:0046872">
    <property type="term" value="F:metal ion binding"/>
    <property type="evidence" value="ECO:0007669"/>
    <property type="project" value="UniProtKB-KW"/>
</dbReference>
<dbReference type="InterPro" id="IPR006638">
    <property type="entry name" value="Elp3/MiaA/NifB-like_rSAM"/>
</dbReference>
<feature type="domain" description="Radical SAM core" evidence="4">
    <location>
        <begin position="14"/>
        <end position="250"/>
    </location>
</feature>
<comment type="caution">
    <text evidence="5">The sequence shown here is derived from an EMBL/GenBank/DDBJ whole genome shotgun (WGS) entry which is preliminary data.</text>
</comment>
<reference evidence="5 6" key="1">
    <citation type="submission" date="2013-04" db="EMBL/GenBank/DDBJ databases">
        <title>The Genome Sequence of Bacteroides thetaiotaomicron dnLKV9.</title>
        <authorList>
            <consortium name="The Broad Institute Genomics Platform"/>
            <consortium name="The Broad Institute Genome Sequencing Center for Infectious Disease"/>
            <person name="Earl A."/>
            <person name="Xavier R."/>
            <person name="Kuhn K."/>
            <person name="Stappenbeck T."/>
            <person name="Walker B."/>
            <person name="Young S."/>
            <person name="Zeng Q."/>
            <person name="Gargeya S."/>
            <person name="Fitzgerald M."/>
            <person name="Haas B."/>
            <person name="Abouelleil A."/>
            <person name="Allen A.W."/>
            <person name="Alvarado L."/>
            <person name="Arachchi H.M."/>
            <person name="Berlin A.M."/>
            <person name="Chapman S.B."/>
            <person name="Gainer-Dewar J."/>
            <person name="Goldberg J."/>
            <person name="Griggs A."/>
            <person name="Gujja S."/>
            <person name="Hansen M."/>
            <person name="Howarth C."/>
            <person name="Imamovic A."/>
            <person name="Ireland A."/>
            <person name="Larimer J."/>
            <person name="McCowan C."/>
            <person name="Murphy C."/>
            <person name="Pearson M."/>
            <person name="Poon T.W."/>
            <person name="Priest M."/>
            <person name="Roberts A."/>
            <person name="Saif S."/>
            <person name="Shea T."/>
            <person name="Sisk P."/>
            <person name="Sykes S."/>
            <person name="Wortman J."/>
            <person name="Nusbaum C."/>
            <person name="Birren B."/>
        </authorList>
    </citation>
    <scope>NUCLEOTIDE SEQUENCE [LARGE SCALE GENOMIC DNA]</scope>
    <source>
        <strain evidence="6">dnLKV9</strain>
    </source>
</reference>
<keyword evidence="1" id="KW-0479">Metal-binding</keyword>
<dbReference type="Gene3D" id="3.80.30.30">
    <property type="match status" value="1"/>
</dbReference>
<protein>
    <recommendedName>
        <fullName evidence="4">Radical SAM core domain-containing protein</fullName>
    </recommendedName>
</protein>
<dbReference type="EMBL" id="ASSM01000009">
    <property type="protein sequence ID" value="EOS01016.1"/>
    <property type="molecule type" value="Genomic_DNA"/>
</dbReference>
<proteinExistence type="predicted"/>
<gene>
    <name evidence="5" type="ORF">C799_02869</name>
</gene>
<sequence length="278" mass="32344">MVIAEKQTKDLLTASKIGRYAINPYVGCPHACKYCYASFMKRFTNHPEPWGDFIDVKRCDRKIDLRKIAGKNVFMSTATDCYNPYEAKYGITRSILEQLVGSDCHLQISTKNKLILRDMDLLKRMKHLSVAMSVNTLDEDFRRDMDKGSSIRERLDTLRAFHDEGIYTILFMSPIFVGITDWQAIIEESRDYISEYWFEDLNLRGSYKSVIMHYVAEHYPHLYPTYERIYSKGDRTELTANDRAICAYCDANGVNYSAYFHHEEVIKTEVGKILGKNQ</sequence>
<evidence type="ECO:0000256" key="1">
    <source>
        <dbReference type="ARBA" id="ARBA00022723"/>
    </source>
</evidence>
<dbReference type="GO" id="GO:0003824">
    <property type="term" value="F:catalytic activity"/>
    <property type="evidence" value="ECO:0007669"/>
    <property type="project" value="InterPro"/>
</dbReference>
<dbReference type="RefSeq" id="WP_016268700.1">
    <property type="nucleotide sequence ID" value="NZ_KE159459.1"/>
</dbReference>
<dbReference type="PROSITE" id="PS51918">
    <property type="entry name" value="RADICAL_SAM"/>
    <property type="match status" value="1"/>
</dbReference>
<dbReference type="InterPro" id="IPR040086">
    <property type="entry name" value="MJ0683-like"/>
</dbReference>
<dbReference type="GO" id="GO:0051536">
    <property type="term" value="F:iron-sulfur cluster binding"/>
    <property type="evidence" value="ECO:0007669"/>
    <property type="project" value="UniProtKB-KW"/>
</dbReference>
<dbReference type="CDD" id="cd01335">
    <property type="entry name" value="Radical_SAM"/>
    <property type="match status" value="1"/>
</dbReference>
<keyword evidence="2" id="KW-0408">Iron</keyword>
<evidence type="ECO:0000313" key="6">
    <source>
        <dbReference type="Proteomes" id="UP000014207"/>
    </source>
</evidence>
<dbReference type="SFLD" id="SFLDS00029">
    <property type="entry name" value="Radical_SAM"/>
    <property type="match status" value="1"/>
</dbReference>
<dbReference type="SMART" id="SM00729">
    <property type="entry name" value="Elp3"/>
    <property type="match status" value="1"/>
</dbReference>
<dbReference type="AlphaFoldDB" id="R9HB27"/>
<dbReference type="HOGENOM" id="CLU_015525_2_2_10"/>
<evidence type="ECO:0000256" key="2">
    <source>
        <dbReference type="ARBA" id="ARBA00023004"/>
    </source>
</evidence>
<evidence type="ECO:0000313" key="5">
    <source>
        <dbReference type="EMBL" id="EOS01016.1"/>
    </source>
</evidence>
<keyword evidence="3" id="KW-0411">Iron-sulfur</keyword>
<accession>R9HB27</accession>
<dbReference type="InterPro" id="IPR007197">
    <property type="entry name" value="rSAM"/>
</dbReference>
<dbReference type="PANTHER" id="PTHR43432:SF6">
    <property type="entry name" value="RADICAL SAM CORE DOMAIN-CONTAINING PROTEIN"/>
    <property type="match status" value="1"/>
</dbReference>
<evidence type="ECO:0000256" key="3">
    <source>
        <dbReference type="ARBA" id="ARBA00023014"/>
    </source>
</evidence>
<dbReference type="SFLD" id="SFLDG01084">
    <property type="entry name" value="Uncharacterised_Radical_SAM_Su"/>
    <property type="match status" value="1"/>
</dbReference>
<organism evidence="5 6">
    <name type="scientific">Bacteroides thetaiotaomicron dnLKV9</name>
    <dbReference type="NCBI Taxonomy" id="1235785"/>
    <lineage>
        <taxon>Bacteria</taxon>
        <taxon>Pseudomonadati</taxon>
        <taxon>Bacteroidota</taxon>
        <taxon>Bacteroidia</taxon>
        <taxon>Bacteroidales</taxon>
        <taxon>Bacteroidaceae</taxon>
        <taxon>Bacteroides</taxon>
    </lineage>
</organism>
<evidence type="ECO:0000259" key="4">
    <source>
        <dbReference type="PROSITE" id="PS51918"/>
    </source>
</evidence>